<evidence type="ECO:0000259" key="2">
    <source>
        <dbReference type="PROSITE" id="PS50011"/>
    </source>
</evidence>
<name>A0A9N9JJ02_9GLOM</name>
<proteinExistence type="predicted"/>
<feature type="binding site" evidence="1">
    <location>
        <position position="54"/>
    </location>
    <ligand>
        <name>ATP</name>
        <dbReference type="ChEBI" id="CHEBI:30616"/>
    </ligand>
</feature>
<gene>
    <name evidence="3" type="ORF">DERYTH_LOCUS19640</name>
</gene>
<dbReference type="OrthoDB" id="6718656at2759"/>
<reference evidence="3" key="1">
    <citation type="submission" date="2021-06" db="EMBL/GenBank/DDBJ databases">
        <authorList>
            <person name="Kallberg Y."/>
            <person name="Tangrot J."/>
            <person name="Rosling A."/>
        </authorList>
    </citation>
    <scope>NUCLEOTIDE SEQUENCE</scope>
    <source>
        <strain evidence="3">MA453B</strain>
    </source>
</reference>
<dbReference type="SMART" id="SM00220">
    <property type="entry name" value="S_TKc"/>
    <property type="match status" value="1"/>
</dbReference>
<comment type="caution">
    <text evidence="3">The sequence shown here is derived from an EMBL/GenBank/DDBJ whole genome shotgun (WGS) entry which is preliminary data.</text>
</comment>
<evidence type="ECO:0000256" key="1">
    <source>
        <dbReference type="PROSITE-ProRule" id="PRU10141"/>
    </source>
</evidence>
<keyword evidence="4" id="KW-1185">Reference proteome</keyword>
<dbReference type="GO" id="GO:0005524">
    <property type="term" value="F:ATP binding"/>
    <property type="evidence" value="ECO:0007669"/>
    <property type="project" value="UniProtKB-UniRule"/>
</dbReference>
<dbReference type="GO" id="GO:0004672">
    <property type="term" value="F:protein kinase activity"/>
    <property type="evidence" value="ECO:0007669"/>
    <property type="project" value="InterPro"/>
</dbReference>
<dbReference type="InterPro" id="IPR017441">
    <property type="entry name" value="Protein_kinase_ATP_BS"/>
</dbReference>
<feature type="domain" description="Protein kinase" evidence="2">
    <location>
        <begin position="25"/>
        <end position="173"/>
    </location>
</feature>
<feature type="non-terminal residue" evidence="3">
    <location>
        <position position="173"/>
    </location>
</feature>
<dbReference type="InterPro" id="IPR011009">
    <property type="entry name" value="Kinase-like_dom_sf"/>
</dbReference>
<keyword evidence="1" id="KW-0067">ATP-binding</keyword>
<keyword evidence="1" id="KW-0547">Nucleotide-binding</keyword>
<protein>
    <submittedName>
        <fullName evidence="3">10821_t:CDS:1</fullName>
    </submittedName>
</protein>
<dbReference type="Proteomes" id="UP000789405">
    <property type="component" value="Unassembled WGS sequence"/>
</dbReference>
<accession>A0A9N9JJ02</accession>
<evidence type="ECO:0000313" key="3">
    <source>
        <dbReference type="EMBL" id="CAG8780954.1"/>
    </source>
</evidence>
<organism evidence="3 4">
    <name type="scientific">Dentiscutata erythropus</name>
    <dbReference type="NCBI Taxonomy" id="1348616"/>
    <lineage>
        <taxon>Eukaryota</taxon>
        <taxon>Fungi</taxon>
        <taxon>Fungi incertae sedis</taxon>
        <taxon>Mucoromycota</taxon>
        <taxon>Glomeromycotina</taxon>
        <taxon>Glomeromycetes</taxon>
        <taxon>Diversisporales</taxon>
        <taxon>Gigasporaceae</taxon>
        <taxon>Dentiscutata</taxon>
    </lineage>
</organism>
<dbReference type="EMBL" id="CAJVPY010021843">
    <property type="protein sequence ID" value="CAG8780954.1"/>
    <property type="molecule type" value="Genomic_DNA"/>
</dbReference>
<dbReference type="InterPro" id="IPR046958">
    <property type="entry name" value="RBK1/2/STUNTED"/>
</dbReference>
<evidence type="ECO:0000313" key="4">
    <source>
        <dbReference type="Proteomes" id="UP000789405"/>
    </source>
</evidence>
<dbReference type="PANTHER" id="PTHR47987">
    <property type="entry name" value="OS08G0249100 PROTEIN"/>
    <property type="match status" value="1"/>
</dbReference>
<dbReference type="Pfam" id="PF00069">
    <property type="entry name" value="Pkinase"/>
    <property type="match status" value="1"/>
</dbReference>
<dbReference type="AlphaFoldDB" id="A0A9N9JJ02"/>
<dbReference type="SUPFAM" id="SSF56112">
    <property type="entry name" value="Protein kinase-like (PK-like)"/>
    <property type="match status" value="1"/>
</dbReference>
<sequence>MVYLSEWLDEAITKGILVNVAPNQLKNEVDIGRGGYSKVTKCILNSEGKWVACKRMTNVRDDDDNSRRTFIRELKLQNKLRNSEYVIQLLGVSQDPTTNTYRLVFDFADGGTLRNFLCLKKKELNWFDKIKLSTEVANGLLALHNTKIVHLGLVVLETLKDLSDEDIVMGEVN</sequence>
<dbReference type="Gene3D" id="1.10.510.10">
    <property type="entry name" value="Transferase(Phosphotransferase) domain 1"/>
    <property type="match status" value="1"/>
</dbReference>
<dbReference type="InterPro" id="IPR000719">
    <property type="entry name" value="Prot_kinase_dom"/>
</dbReference>
<dbReference type="PROSITE" id="PS00107">
    <property type="entry name" value="PROTEIN_KINASE_ATP"/>
    <property type="match status" value="1"/>
</dbReference>
<dbReference type="PROSITE" id="PS50011">
    <property type="entry name" value="PROTEIN_KINASE_DOM"/>
    <property type="match status" value="1"/>
</dbReference>